<evidence type="ECO:0000256" key="15">
    <source>
        <dbReference type="ARBA" id="ARBA00023180"/>
    </source>
</evidence>
<dbReference type="Pfam" id="PF07686">
    <property type="entry name" value="V-set"/>
    <property type="match status" value="1"/>
</dbReference>
<comment type="subcellular location">
    <subcellularLocation>
        <location evidence="1">Cell membrane</location>
        <topology evidence="1">Single-pass type I membrane protein</topology>
    </subcellularLocation>
</comment>
<dbReference type="InterPro" id="IPR013783">
    <property type="entry name" value="Ig-like_fold"/>
</dbReference>
<dbReference type="Pfam" id="PF13927">
    <property type="entry name" value="Ig_3"/>
    <property type="match status" value="2"/>
</dbReference>
<evidence type="ECO:0000256" key="4">
    <source>
        <dbReference type="ARBA" id="ARBA00022553"/>
    </source>
</evidence>
<dbReference type="InterPro" id="IPR013098">
    <property type="entry name" value="Ig_I-set"/>
</dbReference>
<keyword evidence="12" id="KW-0829">Tyrosine-protein kinase</keyword>
<dbReference type="PANTHER" id="PTHR24416">
    <property type="entry name" value="TYROSINE-PROTEIN KINASE RECEPTOR"/>
    <property type="match status" value="1"/>
</dbReference>
<evidence type="ECO:0000256" key="8">
    <source>
        <dbReference type="ARBA" id="ARBA00022777"/>
    </source>
</evidence>
<evidence type="ECO:0000313" key="18">
    <source>
        <dbReference type="Proteomes" id="UP001152795"/>
    </source>
</evidence>
<dbReference type="InterPro" id="IPR011009">
    <property type="entry name" value="Kinase-like_dom_sf"/>
</dbReference>
<evidence type="ECO:0000256" key="11">
    <source>
        <dbReference type="ARBA" id="ARBA00023136"/>
    </source>
</evidence>
<evidence type="ECO:0000313" key="17">
    <source>
        <dbReference type="EMBL" id="CAB4006859.1"/>
    </source>
</evidence>
<name>A0A6S7HQY3_PARCT</name>
<keyword evidence="3" id="KW-1003">Cell membrane</keyword>
<sequence length="1059" mass="119780">SKATWLQKKDLAAIFQIGDVIDINCALSDPTVNVTLWKSPGSKTNSYRQIVPNGRHIQQFNQAFRLINLTSSDDGQYQCRAENITSLNALKVHTSNGNARHFNYSYMKYSYASAATQRMMGMPIRAYLEYFYGKPRPKPDISIQTSVAYGKDVTLKCSAIGTVKLTWYKSKRNGTRNDWQLMNAGEADHTFHRRTGLRETKRFLVIKKFNVSDNGVYICDLYRYYVNWRAHKEKYVGIKGFQKPNFTAFPKPLITVQPVSRFSIHLDYRVEGIPSPSITWYKINGDKIKVLSNCDKSKCINNDPNDHYLDITRTVFGKYYLSYPSDNATLKCVASNSLGSATKTFRLNMLAKPKIAKKNKENLSFVHVYKEGQELVCMVEEANPNQISFTWVAQLTGCTNADCKPNNSNWQVVTGTESGLEIITTNSKSTLILEKSEQHFFYRCTARNTVGEDNHIWKVVPVTESQPLKAVQSLVEVNEAENAELSCAVAKFISNQVYWSFNNVALQLGPRMKVDNSSSNGTVYNTLHITNVNVTDAGKYQCFGEFDGISEAAEIQLKVRELNAPSVSLKNLTRKQSSSFLVRCNVSGHPKPRITWKKDGEMLKVRGSVQGTDDCKSRLQGRYMLPNEDKNHATVLVICKADYKKDLGQFSCTAHNRLGNDTAKAFVDILAPPVIIAFVPQTKSIVLGQEFFLKCVANGNPKPHVWWEKKDKKTSMFKRVKNERSDELHFDALDDSNLGDYRCFAQNKENTSLGDFKLAPSPVTGKSMGTPAPISNKYPIVIGCVSFFIVAIVIIVAVVLYKRKKAYGGFYILTLPPLTDYIKKLDPHTPLTEQTNKLPYDAEWEFPRNRLKFSRELGCGAFGKVFLADAMGIVAFDPRGSTKRRPSRRRFGGSIRRNHYVNNNKMTKVAVKTLKEDSGETEYKDLLSELKILIHVGEHKNIVNLLGACTKGRESELWVIIEFCSNGNLLQFLRNRRDIYETEWKGVSKDPNFQLTMTDLVIAAYQVARGMEFLASRLCIHRDLATRNILVTENYVIKIADFGLARDVGEESQYVKTSN</sequence>
<keyword evidence="9" id="KW-0067">ATP-binding</keyword>
<dbReference type="GO" id="GO:0005524">
    <property type="term" value="F:ATP binding"/>
    <property type="evidence" value="ECO:0007669"/>
    <property type="project" value="UniProtKB-KW"/>
</dbReference>
<keyword evidence="8" id="KW-0418">Kinase</keyword>
<evidence type="ECO:0000256" key="16">
    <source>
        <dbReference type="ARBA" id="ARBA00023319"/>
    </source>
</evidence>
<dbReference type="InterPro" id="IPR001824">
    <property type="entry name" value="Tyr_kinase_rcpt_3_CS"/>
</dbReference>
<dbReference type="GO" id="GO:0007169">
    <property type="term" value="P:cell surface receptor protein tyrosine kinase signaling pathway"/>
    <property type="evidence" value="ECO:0007669"/>
    <property type="project" value="InterPro"/>
</dbReference>
<dbReference type="OrthoDB" id="5979328at2759"/>
<dbReference type="AlphaFoldDB" id="A0A6S7HQY3"/>
<dbReference type="Pfam" id="PF07714">
    <property type="entry name" value="PK_Tyr_Ser-Thr"/>
    <property type="match status" value="1"/>
</dbReference>
<keyword evidence="11" id="KW-0472">Membrane</keyword>
<dbReference type="SMART" id="SM00408">
    <property type="entry name" value="IGc2"/>
    <property type="match status" value="5"/>
</dbReference>
<keyword evidence="16" id="KW-0393">Immunoglobulin domain</keyword>
<dbReference type="SUPFAM" id="SSF56112">
    <property type="entry name" value="Protein kinase-like (PK-like)"/>
    <property type="match status" value="1"/>
</dbReference>
<keyword evidence="18" id="KW-1185">Reference proteome</keyword>
<dbReference type="GO" id="GO:0004714">
    <property type="term" value="F:transmembrane receptor protein tyrosine kinase activity"/>
    <property type="evidence" value="ECO:0007669"/>
    <property type="project" value="UniProtKB-EC"/>
</dbReference>
<dbReference type="Proteomes" id="UP001152795">
    <property type="component" value="Unassembled WGS sequence"/>
</dbReference>
<keyword evidence="4" id="KW-0597">Phosphoprotein</keyword>
<comment type="caution">
    <text evidence="17">The sequence shown here is derived from an EMBL/GenBank/DDBJ whole genome shotgun (WGS) entry which is preliminary data.</text>
</comment>
<keyword evidence="15" id="KW-0325">Glycoprotein</keyword>
<keyword evidence="7" id="KW-0547">Nucleotide-binding</keyword>
<dbReference type="CDD" id="cd00096">
    <property type="entry name" value="Ig"/>
    <property type="match status" value="1"/>
</dbReference>
<evidence type="ECO:0000256" key="12">
    <source>
        <dbReference type="ARBA" id="ARBA00023137"/>
    </source>
</evidence>
<accession>A0A6S7HQY3</accession>
<evidence type="ECO:0000256" key="1">
    <source>
        <dbReference type="ARBA" id="ARBA00004251"/>
    </source>
</evidence>
<evidence type="ECO:0000256" key="14">
    <source>
        <dbReference type="ARBA" id="ARBA00023170"/>
    </source>
</evidence>
<organism evidence="17 18">
    <name type="scientific">Paramuricea clavata</name>
    <name type="common">Red gorgonian</name>
    <name type="synonym">Violescent sea-whip</name>
    <dbReference type="NCBI Taxonomy" id="317549"/>
    <lineage>
        <taxon>Eukaryota</taxon>
        <taxon>Metazoa</taxon>
        <taxon>Cnidaria</taxon>
        <taxon>Anthozoa</taxon>
        <taxon>Octocorallia</taxon>
        <taxon>Malacalcyonacea</taxon>
        <taxon>Plexauridae</taxon>
        <taxon>Paramuricea</taxon>
    </lineage>
</organism>
<dbReference type="Gene3D" id="1.10.510.10">
    <property type="entry name" value="Transferase(Phosphotransferase) domain 1"/>
    <property type="match status" value="1"/>
</dbReference>
<dbReference type="GO" id="GO:0005886">
    <property type="term" value="C:plasma membrane"/>
    <property type="evidence" value="ECO:0007669"/>
    <property type="project" value="UniProtKB-SubCell"/>
</dbReference>
<dbReference type="PROSITE" id="PS00109">
    <property type="entry name" value="PROTEIN_KINASE_TYR"/>
    <property type="match status" value="1"/>
</dbReference>
<dbReference type="InterPro" id="IPR003599">
    <property type="entry name" value="Ig_sub"/>
</dbReference>
<dbReference type="SUPFAM" id="SSF48726">
    <property type="entry name" value="Immunoglobulin"/>
    <property type="match status" value="6"/>
</dbReference>
<protein>
    <recommendedName>
        <fullName evidence="2">receptor protein-tyrosine kinase</fullName>
        <ecNumber evidence="2">2.7.10.1</ecNumber>
    </recommendedName>
</protein>
<evidence type="ECO:0000256" key="6">
    <source>
        <dbReference type="ARBA" id="ARBA00022692"/>
    </source>
</evidence>
<dbReference type="Gene3D" id="3.30.200.20">
    <property type="entry name" value="Phosphorylase Kinase, domain 1"/>
    <property type="match status" value="1"/>
</dbReference>
<dbReference type="SMART" id="SM00219">
    <property type="entry name" value="TyrKc"/>
    <property type="match status" value="1"/>
</dbReference>
<dbReference type="InterPro" id="IPR036179">
    <property type="entry name" value="Ig-like_dom_sf"/>
</dbReference>
<dbReference type="PROSITE" id="PS00240">
    <property type="entry name" value="RECEPTOR_TYR_KIN_III"/>
    <property type="match status" value="1"/>
</dbReference>
<gene>
    <name evidence="17" type="ORF">PACLA_8A020253</name>
</gene>
<evidence type="ECO:0000256" key="13">
    <source>
        <dbReference type="ARBA" id="ARBA00023157"/>
    </source>
</evidence>
<dbReference type="Gene3D" id="2.60.40.10">
    <property type="entry name" value="Immunoglobulins"/>
    <property type="match status" value="7"/>
</dbReference>
<dbReference type="PROSITE" id="PS50835">
    <property type="entry name" value="IG_LIKE"/>
    <property type="match status" value="7"/>
</dbReference>
<dbReference type="FunFam" id="3.30.200.20:FF:000619">
    <property type="entry name" value="macrophage colony-stimulating factor 1 receptor isoform X2"/>
    <property type="match status" value="1"/>
</dbReference>
<keyword evidence="6" id="KW-0812">Transmembrane</keyword>
<dbReference type="EMBL" id="CACRXK020005626">
    <property type="protein sequence ID" value="CAB4006859.1"/>
    <property type="molecule type" value="Genomic_DNA"/>
</dbReference>
<dbReference type="GO" id="GO:0043235">
    <property type="term" value="C:receptor complex"/>
    <property type="evidence" value="ECO:0007669"/>
    <property type="project" value="TreeGrafter"/>
</dbReference>
<evidence type="ECO:0000256" key="9">
    <source>
        <dbReference type="ARBA" id="ARBA00022840"/>
    </source>
</evidence>
<evidence type="ECO:0000256" key="5">
    <source>
        <dbReference type="ARBA" id="ARBA00022679"/>
    </source>
</evidence>
<keyword evidence="13" id="KW-1015">Disulfide bond</keyword>
<dbReference type="EC" id="2.7.10.1" evidence="2"/>
<dbReference type="Pfam" id="PF07679">
    <property type="entry name" value="I-set"/>
    <property type="match status" value="2"/>
</dbReference>
<dbReference type="InterPro" id="IPR020635">
    <property type="entry name" value="Tyr_kinase_cat_dom"/>
</dbReference>
<dbReference type="InterPro" id="IPR050122">
    <property type="entry name" value="RTK"/>
</dbReference>
<dbReference type="InterPro" id="IPR003598">
    <property type="entry name" value="Ig_sub2"/>
</dbReference>
<dbReference type="InterPro" id="IPR013106">
    <property type="entry name" value="Ig_V-set"/>
</dbReference>
<evidence type="ECO:0000256" key="10">
    <source>
        <dbReference type="ARBA" id="ARBA00022989"/>
    </source>
</evidence>
<keyword evidence="5" id="KW-0808">Transferase</keyword>
<evidence type="ECO:0000256" key="2">
    <source>
        <dbReference type="ARBA" id="ARBA00011902"/>
    </source>
</evidence>
<dbReference type="InterPro" id="IPR001245">
    <property type="entry name" value="Ser-Thr/Tyr_kinase_cat_dom"/>
</dbReference>
<dbReference type="SMART" id="SM00409">
    <property type="entry name" value="IG"/>
    <property type="match status" value="6"/>
</dbReference>
<evidence type="ECO:0000256" key="3">
    <source>
        <dbReference type="ARBA" id="ARBA00022475"/>
    </source>
</evidence>
<feature type="non-terminal residue" evidence="17">
    <location>
        <position position="1059"/>
    </location>
</feature>
<dbReference type="PROSITE" id="PS50011">
    <property type="entry name" value="PROTEIN_KINASE_DOM"/>
    <property type="match status" value="1"/>
</dbReference>
<reference evidence="17" key="1">
    <citation type="submission" date="2020-04" db="EMBL/GenBank/DDBJ databases">
        <authorList>
            <person name="Alioto T."/>
            <person name="Alioto T."/>
            <person name="Gomez Garrido J."/>
        </authorList>
    </citation>
    <scope>NUCLEOTIDE SEQUENCE</scope>
    <source>
        <strain evidence="17">A484AB</strain>
    </source>
</reference>
<keyword evidence="14 17" id="KW-0675">Receptor</keyword>
<dbReference type="InterPro" id="IPR008266">
    <property type="entry name" value="Tyr_kinase_AS"/>
</dbReference>
<proteinExistence type="predicted"/>
<dbReference type="InterPro" id="IPR007110">
    <property type="entry name" value="Ig-like_dom"/>
</dbReference>
<dbReference type="InterPro" id="IPR000719">
    <property type="entry name" value="Prot_kinase_dom"/>
</dbReference>
<dbReference type="PANTHER" id="PTHR24416:SF600">
    <property type="entry name" value="PDGF- AND VEGF-RECEPTOR RELATED, ISOFORM J"/>
    <property type="match status" value="1"/>
</dbReference>
<keyword evidence="10" id="KW-1133">Transmembrane helix</keyword>
<evidence type="ECO:0000256" key="7">
    <source>
        <dbReference type="ARBA" id="ARBA00022741"/>
    </source>
</evidence>